<protein>
    <submittedName>
        <fullName evidence="3">PorT family protein</fullName>
    </submittedName>
</protein>
<dbReference type="Pfam" id="PF13568">
    <property type="entry name" value="OMP_b-brl_2"/>
    <property type="match status" value="1"/>
</dbReference>
<accession>A0A4S2AKB4</accession>
<keyword evidence="1" id="KW-0732">Signal</keyword>
<proteinExistence type="predicted"/>
<evidence type="ECO:0000256" key="1">
    <source>
        <dbReference type="SAM" id="SignalP"/>
    </source>
</evidence>
<dbReference type="EMBL" id="SRZA01000040">
    <property type="protein sequence ID" value="TGY01528.1"/>
    <property type="molecule type" value="Genomic_DNA"/>
</dbReference>
<keyword evidence="4" id="KW-1185">Reference proteome</keyword>
<evidence type="ECO:0000313" key="4">
    <source>
        <dbReference type="Proteomes" id="UP000305751"/>
    </source>
</evidence>
<evidence type="ECO:0000259" key="2">
    <source>
        <dbReference type="Pfam" id="PF13568"/>
    </source>
</evidence>
<dbReference type="RefSeq" id="WP_136014505.1">
    <property type="nucleotide sequence ID" value="NZ_CAJTBC010000025.1"/>
</dbReference>
<reference evidence="3 4" key="1">
    <citation type="submission" date="2019-04" db="EMBL/GenBank/DDBJ databases">
        <title>Microbes associate with the intestines of laboratory mice.</title>
        <authorList>
            <person name="Navarre W."/>
            <person name="Wong E."/>
            <person name="Huang K."/>
            <person name="Tropini C."/>
            <person name="Ng K."/>
            <person name="Yu B."/>
        </authorList>
    </citation>
    <scope>NUCLEOTIDE SEQUENCE [LARGE SCALE GENOMIC DNA]</scope>
    <source>
        <strain evidence="3 4">NM70_E10</strain>
    </source>
</reference>
<dbReference type="InterPro" id="IPR025665">
    <property type="entry name" value="Beta-barrel_OMP_2"/>
</dbReference>
<feature type="domain" description="Outer membrane protein beta-barrel" evidence="2">
    <location>
        <begin position="19"/>
        <end position="189"/>
    </location>
</feature>
<comment type="caution">
    <text evidence="3">The sequence shown here is derived from an EMBL/GenBank/DDBJ whole genome shotgun (WGS) entry which is preliminary data.</text>
</comment>
<dbReference type="Proteomes" id="UP000305751">
    <property type="component" value="Unassembled WGS sequence"/>
</dbReference>
<feature type="signal peptide" evidence="1">
    <location>
        <begin position="1"/>
        <end position="20"/>
    </location>
</feature>
<dbReference type="AlphaFoldDB" id="A0A4S2AKB4"/>
<organism evidence="3 4">
    <name type="scientific">Bacteroides acidifaciens</name>
    <dbReference type="NCBI Taxonomy" id="85831"/>
    <lineage>
        <taxon>Bacteria</taxon>
        <taxon>Pseudomonadati</taxon>
        <taxon>Bacteroidota</taxon>
        <taxon>Bacteroidia</taxon>
        <taxon>Bacteroidales</taxon>
        <taxon>Bacteroidaceae</taxon>
        <taxon>Bacteroides</taxon>
    </lineage>
</organism>
<sequence length="223" mass="24352">MKKILLLIAVMAASFLTANAQENLKWGVAAGMNVSKMSATGLDTKIGYHVGVRAELGLPQVANGLYLDAAALLSSKGAKTDMGDLGSQKINANYLEIPIHIGYKYAVNDNFSVFGSFGPYFGYGLFGTTKVEELDYDDDYELIKTSSKYDTFGNDGLKRFDCGLGFNIGVEIKKTYRVSLGYDFGLTETYKSKFDAGDENYEELDLGSGAKNRNLTISVAYMF</sequence>
<gene>
    <name evidence="3" type="ORF">E5356_12710</name>
</gene>
<feature type="chain" id="PRO_5020313297" evidence="1">
    <location>
        <begin position="21"/>
        <end position="223"/>
    </location>
</feature>
<name>A0A4S2AKB4_9BACE</name>
<evidence type="ECO:0000313" key="3">
    <source>
        <dbReference type="EMBL" id="TGY01528.1"/>
    </source>
</evidence>